<gene>
    <name evidence="1" type="ORF">NQF64_07910</name>
</gene>
<keyword evidence="2" id="KW-1185">Reference proteome</keyword>
<proteinExistence type="predicted"/>
<evidence type="ECO:0000313" key="2">
    <source>
        <dbReference type="Proteomes" id="UP001165648"/>
    </source>
</evidence>
<evidence type="ECO:0000313" key="1">
    <source>
        <dbReference type="EMBL" id="MCX5615168.1"/>
    </source>
</evidence>
<protein>
    <submittedName>
        <fullName evidence="1">Uncharacterized protein</fullName>
    </submittedName>
</protein>
<dbReference type="Proteomes" id="UP001165648">
    <property type="component" value="Unassembled WGS sequence"/>
</dbReference>
<accession>A0ABT3W934</accession>
<comment type="caution">
    <text evidence="1">The sequence shown here is derived from an EMBL/GenBank/DDBJ whole genome shotgun (WGS) entry which is preliminary data.</text>
</comment>
<name>A0ABT3W934_9PROT</name>
<dbReference type="EMBL" id="JANIDW010000003">
    <property type="protein sequence ID" value="MCX5615168.1"/>
    <property type="molecule type" value="Genomic_DNA"/>
</dbReference>
<reference evidence="1 2" key="1">
    <citation type="submission" date="2022-07" db="EMBL/GenBank/DDBJ databases">
        <title>Bombella genomes.</title>
        <authorList>
            <person name="Harer L."/>
            <person name="Styblova S."/>
            <person name="Ehrmann M."/>
        </authorList>
    </citation>
    <scope>NUCLEOTIDE SEQUENCE [LARGE SCALE GENOMIC DNA]</scope>
    <source>
        <strain evidence="1 2">TMW 2.2558</strain>
    </source>
</reference>
<sequence>MTDLHDTSSIFARFPHPFITITTRPVLLTIHQHVNKAPFTILSPPHAGTSLGLPWWLHLISGIPRPSILDCGANAALAMEALYRGVDGVICREFHSVLPPAMRGRLFTIRPPETNYWQNKL</sequence>
<organism evidence="1 2">
    <name type="scientific">Bombella saccharophila</name>
    <dbReference type="NCBI Taxonomy" id="2967338"/>
    <lineage>
        <taxon>Bacteria</taxon>
        <taxon>Pseudomonadati</taxon>
        <taxon>Pseudomonadota</taxon>
        <taxon>Alphaproteobacteria</taxon>
        <taxon>Acetobacterales</taxon>
        <taxon>Acetobacteraceae</taxon>
        <taxon>Bombella</taxon>
    </lineage>
</organism>
<dbReference type="RefSeq" id="WP_143813638.1">
    <property type="nucleotide sequence ID" value="NZ_JANIDW010000003.1"/>
</dbReference>